<dbReference type="AlphaFoldDB" id="A0A4E0QKU2"/>
<gene>
    <name evidence="1" type="ORF">PN36_32710</name>
</gene>
<evidence type="ECO:0000313" key="2">
    <source>
        <dbReference type="Proteomes" id="UP000030428"/>
    </source>
</evidence>
<sequence>MSKKTREKSGTTCEGIYTYQTRLGKLPEAQITALNDCADLLSQAERKLFAQMQKVDSLSGKVFNQIKSFFLSFFGILARHFNSINFTLKGKVSSYVSNLDRY</sequence>
<dbReference type="EMBL" id="JSZA02000298">
    <property type="protein sequence ID" value="TGO01979.1"/>
    <property type="molecule type" value="Genomic_DNA"/>
</dbReference>
<evidence type="ECO:0000313" key="1">
    <source>
        <dbReference type="EMBL" id="TGO01979.1"/>
    </source>
</evidence>
<organism evidence="1 2">
    <name type="scientific">Candidatus Thiomargarita nelsonii</name>
    <dbReference type="NCBI Taxonomy" id="1003181"/>
    <lineage>
        <taxon>Bacteria</taxon>
        <taxon>Pseudomonadati</taxon>
        <taxon>Pseudomonadota</taxon>
        <taxon>Gammaproteobacteria</taxon>
        <taxon>Thiotrichales</taxon>
        <taxon>Thiotrichaceae</taxon>
        <taxon>Thiomargarita</taxon>
    </lineage>
</organism>
<name>A0A4E0QKU2_9GAMM</name>
<keyword evidence="2" id="KW-1185">Reference proteome</keyword>
<dbReference type="Proteomes" id="UP000030428">
    <property type="component" value="Unassembled WGS sequence"/>
</dbReference>
<protein>
    <submittedName>
        <fullName evidence="1">Uncharacterized protein</fullName>
    </submittedName>
</protein>
<proteinExistence type="predicted"/>
<comment type="caution">
    <text evidence="1">The sequence shown here is derived from an EMBL/GenBank/DDBJ whole genome shotgun (WGS) entry which is preliminary data.</text>
</comment>
<accession>A0A4E0QKU2</accession>
<reference evidence="1 2" key="1">
    <citation type="journal article" date="2016" name="Front. Microbiol.">
        <title>Single-Cell (Meta-)Genomics of a Dimorphic Candidatus Thiomargarita nelsonii Reveals Genomic Plasticity.</title>
        <authorList>
            <person name="Flood B.E."/>
            <person name="Fliss P."/>
            <person name="Jones D.S."/>
            <person name="Dick G.J."/>
            <person name="Jain S."/>
            <person name="Kaster A.K."/>
            <person name="Winkel M."/>
            <person name="Mussmann M."/>
            <person name="Bailey J."/>
        </authorList>
    </citation>
    <scope>NUCLEOTIDE SEQUENCE [LARGE SCALE GENOMIC DNA]</scope>
    <source>
        <strain evidence="1">Hydrate Ridge</strain>
    </source>
</reference>
<feature type="non-terminal residue" evidence="1">
    <location>
        <position position="102"/>
    </location>
</feature>